<name>X0SU92_9ZZZZ</name>
<proteinExistence type="predicted"/>
<reference evidence="1" key="1">
    <citation type="journal article" date="2014" name="Front. Microbiol.">
        <title>High frequency of phylogenetically diverse reductive dehalogenase-homologous genes in deep subseafloor sedimentary metagenomes.</title>
        <authorList>
            <person name="Kawai M."/>
            <person name="Futagami T."/>
            <person name="Toyoda A."/>
            <person name="Takaki Y."/>
            <person name="Nishi S."/>
            <person name="Hori S."/>
            <person name="Arai W."/>
            <person name="Tsubouchi T."/>
            <person name="Morono Y."/>
            <person name="Uchiyama I."/>
            <person name="Ito T."/>
            <person name="Fujiyama A."/>
            <person name="Inagaki F."/>
            <person name="Takami H."/>
        </authorList>
    </citation>
    <scope>NUCLEOTIDE SEQUENCE</scope>
    <source>
        <strain evidence="1">Expedition CK06-06</strain>
    </source>
</reference>
<feature type="non-terminal residue" evidence="1">
    <location>
        <position position="65"/>
    </location>
</feature>
<comment type="caution">
    <text evidence="1">The sequence shown here is derived from an EMBL/GenBank/DDBJ whole genome shotgun (WGS) entry which is preliminary data.</text>
</comment>
<dbReference type="AlphaFoldDB" id="X0SU92"/>
<organism evidence="1">
    <name type="scientific">marine sediment metagenome</name>
    <dbReference type="NCBI Taxonomy" id="412755"/>
    <lineage>
        <taxon>unclassified sequences</taxon>
        <taxon>metagenomes</taxon>
        <taxon>ecological metagenomes</taxon>
    </lineage>
</organism>
<accession>X0SU92</accession>
<dbReference type="EMBL" id="BARS01000963">
    <property type="protein sequence ID" value="GAF84534.1"/>
    <property type="molecule type" value="Genomic_DNA"/>
</dbReference>
<evidence type="ECO:0000313" key="1">
    <source>
        <dbReference type="EMBL" id="GAF84534.1"/>
    </source>
</evidence>
<gene>
    <name evidence="1" type="ORF">S01H1_02074</name>
</gene>
<sequence>MREPQNMTNSLERSWGMKVLVIPALVLAHGIGLSSSGLAGDDPPPRNIRSGNAIAVEVDPRVELI</sequence>
<protein>
    <submittedName>
        <fullName evidence="1">Uncharacterized protein</fullName>
    </submittedName>
</protein>